<keyword evidence="2" id="KW-1185">Reference proteome</keyword>
<organism evidence="1 2">
    <name type="scientific">Streptomyces caeni</name>
    <dbReference type="NCBI Taxonomy" id="2307231"/>
    <lineage>
        <taxon>Bacteria</taxon>
        <taxon>Bacillati</taxon>
        <taxon>Actinomycetota</taxon>
        <taxon>Actinomycetes</taxon>
        <taxon>Kitasatosporales</taxon>
        <taxon>Streptomycetaceae</taxon>
        <taxon>Streptomyces</taxon>
    </lineage>
</organism>
<reference evidence="2" key="1">
    <citation type="journal article" date="2019" name="Int. J. Syst. Evol. Microbiol.">
        <title>The Global Catalogue of Microorganisms (GCM) 10K type strain sequencing project: providing services to taxonomists for standard genome sequencing and annotation.</title>
        <authorList>
            <consortium name="The Broad Institute Genomics Platform"/>
            <consortium name="The Broad Institute Genome Sequencing Center for Infectious Disease"/>
            <person name="Wu L."/>
            <person name="Ma J."/>
        </authorList>
    </citation>
    <scope>NUCLEOTIDE SEQUENCE [LARGE SCALE GENOMIC DNA]</scope>
    <source>
        <strain evidence="2">CGMCC 1.12470</strain>
    </source>
</reference>
<accession>A0ABW4J4Q8</accession>
<protein>
    <submittedName>
        <fullName evidence="1">Uncharacterized protein</fullName>
    </submittedName>
</protein>
<name>A0ABW4J4Q8_9ACTN</name>
<comment type="caution">
    <text evidence="1">The sequence shown here is derived from an EMBL/GenBank/DDBJ whole genome shotgun (WGS) entry which is preliminary data.</text>
</comment>
<dbReference type="EMBL" id="JBHUDX010000145">
    <property type="protein sequence ID" value="MFD1663538.1"/>
    <property type="molecule type" value="Genomic_DNA"/>
</dbReference>
<evidence type="ECO:0000313" key="2">
    <source>
        <dbReference type="Proteomes" id="UP001597261"/>
    </source>
</evidence>
<proteinExistence type="predicted"/>
<evidence type="ECO:0000313" key="1">
    <source>
        <dbReference type="EMBL" id="MFD1663538.1"/>
    </source>
</evidence>
<sequence>MYLIQAVLRAAVGSDIPVDMAALIMRHAGADTGLEHVSVHAEAGTGLVLGLFLVVDSLEAAERGARRMCHRVLSEAPQLRGFSLLRCSAEAPLAYYEKLITKGEGPPGDAGG</sequence>
<dbReference type="Proteomes" id="UP001597261">
    <property type="component" value="Unassembled WGS sequence"/>
</dbReference>
<gene>
    <name evidence="1" type="ORF">ACFSL4_36620</name>
</gene>